<dbReference type="SUPFAM" id="SSF48403">
    <property type="entry name" value="Ankyrin repeat"/>
    <property type="match status" value="1"/>
</dbReference>
<evidence type="ECO:0000313" key="1">
    <source>
        <dbReference type="EMBL" id="KAK0614434.1"/>
    </source>
</evidence>
<proteinExistence type="predicted"/>
<name>A0AA40BUT3_9PEZI</name>
<dbReference type="InterPro" id="IPR036770">
    <property type="entry name" value="Ankyrin_rpt-contain_sf"/>
</dbReference>
<organism evidence="1 2">
    <name type="scientific">Immersiella caudata</name>
    <dbReference type="NCBI Taxonomy" id="314043"/>
    <lineage>
        <taxon>Eukaryota</taxon>
        <taxon>Fungi</taxon>
        <taxon>Dikarya</taxon>
        <taxon>Ascomycota</taxon>
        <taxon>Pezizomycotina</taxon>
        <taxon>Sordariomycetes</taxon>
        <taxon>Sordariomycetidae</taxon>
        <taxon>Sordariales</taxon>
        <taxon>Lasiosphaeriaceae</taxon>
        <taxon>Immersiella</taxon>
    </lineage>
</organism>
<dbReference type="Proteomes" id="UP001175000">
    <property type="component" value="Unassembled WGS sequence"/>
</dbReference>
<dbReference type="AlphaFoldDB" id="A0AA40BUT3"/>
<comment type="caution">
    <text evidence="1">The sequence shown here is derived from an EMBL/GenBank/DDBJ whole genome shotgun (WGS) entry which is preliminary data.</text>
</comment>
<evidence type="ECO:0000313" key="2">
    <source>
        <dbReference type="Proteomes" id="UP001175000"/>
    </source>
</evidence>
<keyword evidence="2" id="KW-1185">Reference proteome</keyword>
<sequence length="147" mass="16537">MLNILELPPEILHKILVFAILARHPYSIRRGLRLRLVCKTVCAAFQAAIFESRVLYSTIRNMFALAPTRRWCWSAVYKGEDEVPDPEVNLLSTAAYLSYRALARSLLSEGVCPASAEGLFLSPMHLAALSGNVDMLKMFQEHLPAYE</sequence>
<dbReference type="EMBL" id="JAULSU010000006">
    <property type="protein sequence ID" value="KAK0614434.1"/>
    <property type="molecule type" value="Genomic_DNA"/>
</dbReference>
<reference evidence="1" key="1">
    <citation type="submission" date="2023-06" db="EMBL/GenBank/DDBJ databases">
        <title>Genome-scale phylogeny and comparative genomics of the fungal order Sordariales.</title>
        <authorList>
            <consortium name="Lawrence Berkeley National Laboratory"/>
            <person name="Hensen N."/>
            <person name="Bonometti L."/>
            <person name="Westerberg I."/>
            <person name="Brannstrom I.O."/>
            <person name="Guillou S."/>
            <person name="Cros-Aarteil S."/>
            <person name="Calhoun S."/>
            <person name="Haridas S."/>
            <person name="Kuo A."/>
            <person name="Mondo S."/>
            <person name="Pangilinan J."/>
            <person name="Riley R."/>
            <person name="Labutti K."/>
            <person name="Andreopoulos B."/>
            <person name="Lipzen A."/>
            <person name="Chen C."/>
            <person name="Yanf M."/>
            <person name="Daum C."/>
            <person name="Ng V."/>
            <person name="Clum A."/>
            <person name="Steindorff A."/>
            <person name="Ohm R."/>
            <person name="Martin F."/>
            <person name="Silar P."/>
            <person name="Natvig D."/>
            <person name="Lalanne C."/>
            <person name="Gautier V."/>
            <person name="Ament-Velasquez S.L."/>
            <person name="Kruys A."/>
            <person name="Hutchinson M.I."/>
            <person name="Powell A.J."/>
            <person name="Barry K."/>
            <person name="Miller A.N."/>
            <person name="Grigoriev I.V."/>
            <person name="Debuchy R."/>
            <person name="Gladieux P."/>
            <person name="Thoren M.H."/>
            <person name="Johannesson H."/>
        </authorList>
    </citation>
    <scope>NUCLEOTIDE SEQUENCE</scope>
    <source>
        <strain evidence="1">CBS 606.72</strain>
    </source>
</reference>
<protein>
    <submittedName>
        <fullName evidence="1">Uncharacterized protein</fullName>
    </submittedName>
</protein>
<accession>A0AA40BUT3</accession>
<gene>
    <name evidence="1" type="ORF">B0T14DRAFT_570369</name>
</gene>